<proteinExistence type="predicted"/>
<dbReference type="Pfam" id="PF05354">
    <property type="entry name" value="Phage_attach"/>
    <property type="match status" value="1"/>
</dbReference>
<sequence length="105" mass="11278">MPDVFDIALGSLYADPNLGYGGVYTPDGGAPQAVRVLWAQPDKDYSFPNGGGVTARATVARIRVAELAAAAKGDVLVVDGASYLVEKPTRPTKRRREWYLELSPL</sequence>
<dbReference type="RefSeq" id="WP_184799919.1">
    <property type="nucleotide sequence ID" value="NZ_JACIIZ010000005.1"/>
</dbReference>
<gene>
    <name evidence="1" type="ORF">FHS74_001976</name>
</gene>
<dbReference type="GO" id="GO:0019068">
    <property type="term" value="P:virion assembly"/>
    <property type="evidence" value="ECO:0007669"/>
    <property type="project" value="InterPro"/>
</dbReference>
<organism evidence="1 2">
    <name type="scientific">Nitrospirillum iridis</name>
    <dbReference type="NCBI Taxonomy" id="765888"/>
    <lineage>
        <taxon>Bacteria</taxon>
        <taxon>Pseudomonadati</taxon>
        <taxon>Pseudomonadota</taxon>
        <taxon>Alphaproteobacteria</taxon>
        <taxon>Rhodospirillales</taxon>
        <taxon>Azospirillaceae</taxon>
        <taxon>Nitrospirillum</taxon>
    </lineage>
</organism>
<dbReference type="Gene3D" id="2.40.10.180">
    <property type="entry name" value="Phage tail proteins"/>
    <property type="match status" value="1"/>
</dbReference>
<dbReference type="Proteomes" id="UP000539175">
    <property type="component" value="Unassembled WGS sequence"/>
</dbReference>
<accession>A0A7X0AYI3</accession>
<dbReference type="AlphaFoldDB" id="A0A7X0AYI3"/>
<evidence type="ECO:0000313" key="1">
    <source>
        <dbReference type="EMBL" id="MBB6251425.1"/>
    </source>
</evidence>
<evidence type="ECO:0000313" key="2">
    <source>
        <dbReference type="Proteomes" id="UP000539175"/>
    </source>
</evidence>
<comment type="caution">
    <text evidence="1">The sequence shown here is derived from an EMBL/GenBank/DDBJ whole genome shotgun (WGS) entry which is preliminary data.</text>
</comment>
<keyword evidence="2" id="KW-1185">Reference proteome</keyword>
<dbReference type="EMBL" id="JACIIZ010000005">
    <property type="protein sequence ID" value="MBB6251425.1"/>
    <property type="molecule type" value="Genomic_DNA"/>
</dbReference>
<dbReference type="InterPro" id="IPR053734">
    <property type="entry name" value="Phage_Head-Tail_Connect_sf"/>
</dbReference>
<dbReference type="InterPro" id="IPR008018">
    <property type="entry name" value="Phage_tail_attach_FII"/>
</dbReference>
<name>A0A7X0AYI3_9PROT</name>
<reference evidence="1 2" key="1">
    <citation type="submission" date="2020-08" db="EMBL/GenBank/DDBJ databases">
        <title>Genomic Encyclopedia of Type Strains, Phase IV (KMG-IV): sequencing the most valuable type-strain genomes for metagenomic binning, comparative biology and taxonomic classification.</title>
        <authorList>
            <person name="Goeker M."/>
        </authorList>
    </citation>
    <scope>NUCLEOTIDE SEQUENCE [LARGE SCALE GENOMIC DNA]</scope>
    <source>
        <strain evidence="1 2">DSM 22198</strain>
    </source>
</reference>
<protein>
    <submittedName>
        <fullName evidence="1">Uncharacterized protein</fullName>
    </submittedName>
</protein>